<evidence type="ECO:0000313" key="2">
    <source>
        <dbReference type="EMBL" id="KAL3279834.1"/>
    </source>
</evidence>
<keyword evidence="3" id="KW-1185">Reference proteome</keyword>
<evidence type="ECO:0000256" key="1">
    <source>
        <dbReference type="SAM" id="MobiDB-lite"/>
    </source>
</evidence>
<name>A0ABD2NMJ3_9CUCU</name>
<sequence length="140" mass="16625">MVERMNKSFEELKKENKSLRKVHEKMKAEVQQRRMDMSTPKEKAISSEISAEVHKEDETEVRKVIQFLEVDVTEGDMKIKTIPSSRPLKPFVVSFADDNIRNLVLTNRRSKESRISKEQFVAYTLTRIYQRRSKNYSERE</sequence>
<comment type="caution">
    <text evidence="2">The sequence shown here is derived from an EMBL/GenBank/DDBJ whole genome shotgun (WGS) entry which is preliminary data.</text>
</comment>
<organism evidence="2 3">
    <name type="scientific">Cryptolaemus montrouzieri</name>
    <dbReference type="NCBI Taxonomy" id="559131"/>
    <lineage>
        <taxon>Eukaryota</taxon>
        <taxon>Metazoa</taxon>
        <taxon>Ecdysozoa</taxon>
        <taxon>Arthropoda</taxon>
        <taxon>Hexapoda</taxon>
        <taxon>Insecta</taxon>
        <taxon>Pterygota</taxon>
        <taxon>Neoptera</taxon>
        <taxon>Endopterygota</taxon>
        <taxon>Coleoptera</taxon>
        <taxon>Polyphaga</taxon>
        <taxon>Cucujiformia</taxon>
        <taxon>Coccinelloidea</taxon>
        <taxon>Coccinellidae</taxon>
        <taxon>Scymninae</taxon>
        <taxon>Scymnini</taxon>
        <taxon>Cryptolaemus</taxon>
    </lineage>
</organism>
<accession>A0ABD2NMJ3</accession>
<dbReference type="AlphaFoldDB" id="A0ABD2NMJ3"/>
<dbReference type="EMBL" id="JABFTP020000124">
    <property type="protein sequence ID" value="KAL3279834.1"/>
    <property type="molecule type" value="Genomic_DNA"/>
</dbReference>
<proteinExistence type="predicted"/>
<protein>
    <submittedName>
        <fullName evidence="2">Uncharacterized protein</fullName>
    </submittedName>
</protein>
<feature type="region of interest" description="Disordered" evidence="1">
    <location>
        <begin position="1"/>
        <end position="20"/>
    </location>
</feature>
<reference evidence="2 3" key="1">
    <citation type="journal article" date="2021" name="BMC Biol.">
        <title>Horizontally acquired antibacterial genes associated with adaptive radiation of ladybird beetles.</title>
        <authorList>
            <person name="Li H.S."/>
            <person name="Tang X.F."/>
            <person name="Huang Y.H."/>
            <person name="Xu Z.Y."/>
            <person name="Chen M.L."/>
            <person name="Du X.Y."/>
            <person name="Qiu B.Y."/>
            <person name="Chen P.T."/>
            <person name="Zhang W."/>
            <person name="Slipinski A."/>
            <person name="Escalona H.E."/>
            <person name="Waterhouse R.M."/>
            <person name="Zwick A."/>
            <person name="Pang H."/>
        </authorList>
    </citation>
    <scope>NUCLEOTIDE SEQUENCE [LARGE SCALE GENOMIC DNA]</scope>
    <source>
        <strain evidence="2">SYSU2018</strain>
    </source>
</reference>
<evidence type="ECO:0000313" key="3">
    <source>
        <dbReference type="Proteomes" id="UP001516400"/>
    </source>
</evidence>
<dbReference type="Proteomes" id="UP001516400">
    <property type="component" value="Unassembled WGS sequence"/>
</dbReference>
<feature type="compositionally biased region" description="Basic and acidic residues" evidence="1">
    <location>
        <begin position="1"/>
        <end position="18"/>
    </location>
</feature>
<gene>
    <name evidence="2" type="ORF">HHI36_017339</name>
</gene>
<feature type="region of interest" description="Disordered" evidence="1">
    <location>
        <begin position="28"/>
        <end position="52"/>
    </location>
</feature>